<proteinExistence type="predicted"/>
<gene>
    <name evidence="1" type="ORF">SPELUC_LOCUS16446</name>
</gene>
<protein>
    <submittedName>
        <fullName evidence="1">4274_t:CDS:1</fullName>
    </submittedName>
</protein>
<reference evidence="1" key="1">
    <citation type="submission" date="2021-06" db="EMBL/GenBank/DDBJ databases">
        <authorList>
            <person name="Kallberg Y."/>
            <person name="Tangrot J."/>
            <person name="Rosling A."/>
        </authorList>
    </citation>
    <scope>NUCLEOTIDE SEQUENCE</scope>
    <source>
        <strain evidence="1">28 12/20/2015</strain>
    </source>
</reference>
<organism evidence="1 2">
    <name type="scientific">Cetraspora pellucida</name>
    <dbReference type="NCBI Taxonomy" id="1433469"/>
    <lineage>
        <taxon>Eukaryota</taxon>
        <taxon>Fungi</taxon>
        <taxon>Fungi incertae sedis</taxon>
        <taxon>Mucoromycota</taxon>
        <taxon>Glomeromycotina</taxon>
        <taxon>Glomeromycetes</taxon>
        <taxon>Diversisporales</taxon>
        <taxon>Gigasporaceae</taxon>
        <taxon>Cetraspora</taxon>
    </lineage>
</organism>
<dbReference type="Proteomes" id="UP000789366">
    <property type="component" value="Unassembled WGS sequence"/>
</dbReference>
<feature type="non-terminal residue" evidence="1">
    <location>
        <position position="79"/>
    </location>
</feature>
<comment type="caution">
    <text evidence="1">The sequence shown here is derived from an EMBL/GenBank/DDBJ whole genome shotgun (WGS) entry which is preliminary data.</text>
</comment>
<evidence type="ECO:0000313" key="2">
    <source>
        <dbReference type="Proteomes" id="UP000789366"/>
    </source>
</evidence>
<accession>A0ACA9R9C9</accession>
<evidence type="ECO:0000313" key="1">
    <source>
        <dbReference type="EMBL" id="CAG8781473.1"/>
    </source>
</evidence>
<name>A0ACA9R9C9_9GLOM</name>
<sequence>MVTKYDKVQNAQFKYTSENHCMVLGDTFENKSLRSGSIILLNDSSIKDLEVILAGKYTLFGDDGTDIMCNWNGYPLLIQ</sequence>
<keyword evidence="2" id="KW-1185">Reference proteome</keyword>
<dbReference type="EMBL" id="CAJVPW010060969">
    <property type="protein sequence ID" value="CAG8781473.1"/>
    <property type="molecule type" value="Genomic_DNA"/>
</dbReference>